<dbReference type="AlphaFoldDB" id="A0A2G8S589"/>
<evidence type="ECO:0000256" key="1">
    <source>
        <dbReference type="SAM" id="SignalP"/>
    </source>
</evidence>
<accession>A0A2G8S589</accession>
<gene>
    <name evidence="2" type="ORF">GSI_08961</name>
</gene>
<dbReference type="OrthoDB" id="10372473at2759"/>
<proteinExistence type="predicted"/>
<keyword evidence="3" id="KW-1185">Reference proteome</keyword>
<evidence type="ECO:0000313" key="3">
    <source>
        <dbReference type="Proteomes" id="UP000230002"/>
    </source>
</evidence>
<organism evidence="2 3">
    <name type="scientific">Ganoderma sinense ZZ0214-1</name>
    <dbReference type="NCBI Taxonomy" id="1077348"/>
    <lineage>
        <taxon>Eukaryota</taxon>
        <taxon>Fungi</taxon>
        <taxon>Dikarya</taxon>
        <taxon>Basidiomycota</taxon>
        <taxon>Agaricomycotina</taxon>
        <taxon>Agaricomycetes</taxon>
        <taxon>Polyporales</taxon>
        <taxon>Polyporaceae</taxon>
        <taxon>Ganoderma</taxon>
    </lineage>
</organism>
<feature type="chain" id="PRO_5013593964" evidence="1">
    <location>
        <begin position="22"/>
        <end position="129"/>
    </location>
</feature>
<name>A0A2G8S589_9APHY</name>
<evidence type="ECO:0000313" key="2">
    <source>
        <dbReference type="EMBL" id="PIL28915.1"/>
    </source>
</evidence>
<dbReference type="EMBL" id="AYKW01000023">
    <property type="protein sequence ID" value="PIL28915.1"/>
    <property type="molecule type" value="Genomic_DNA"/>
</dbReference>
<sequence length="129" mass="13638">MCNAFFALAAVAFGAVSSVVAQGIPQLVTPLPFAEIGLNQFVEYQRPGRIVTDVSHMELTLSNSTWSGALTPAPTFSPGNGPQYIAQGNVTIDPAVWAEGAYNFSASEVNPFKGLFATIIVPVTLKYDA</sequence>
<reference evidence="2 3" key="1">
    <citation type="journal article" date="2015" name="Sci. Rep.">
        <title>Chromosome-level genome map provides insights into diverse defense mechanisms in the medicinal fungus Ganoderma sinense.</title>
        <authorList>
            <person name="Zhu Y."/>
            <person name="Xu J."/>
            <person name="Sun C."/>
            <person name="Zhou S."/>
            <person name="Xu H."/>
            <person name="Nelson D.R."/>
            <person name="Qian J."/>
            <person name="Song J."/>
            <person name="Luo H."/>
            <person name="Xiang L."/>
            <person name="Li Y."/>
            <person name="Xu Z."/>
            <person name="Ji A."/>
            <person name="Wang L."/>
            <person name="Lu S."/>
            <person name="Hayward A."/>
            <person name="Sun W."/>
            <person name="Li X."/>
            <person name="Schwartz D.C."/>
            <person name="Wang Y."/>
            <person name="Chen S."/>
        </authorList>
    </citation>
    <scope>NUCLEOTIDE SEQUENCE [LARGE SCALE GENOMIC DNA]</scope>
    <source>
        <strain evidence="2 3">ZZ0214-1</strain>
    </source>
</reference>
<keyword evidence="1" id="KW-0732">Signal</keyword>
<feature type="signal peptide" evidence="1">
    <location>
        <begin position="1"/>
        <end position="21"/>
    </location>
</feature>
<comment type="caution">
    <text evidence="2">The sequence shown here is derived from an EMBL/GenBank/DDBJ whole genome shotgun (WGS) entry which is preliminary data.</text>
</comment>
<dbReference type="Proteomes" id="UP000230002">
    <property type="component" value="Unassembled WGS sequence"/>
</dbReference>
<protein>
    <submittedName>
        <fullName evidence="2">Uncharacterized protein</fullName>
    </submittedName>
</protein>